<proteinExistence type="predicted"/>
<organism evidence="2">
    <name type="scientific">Cupriavidus taiwanensis</name>
    <dbReference type="NCBI Taxonomy" id="164546"/>
    <lineage>
        <taxon>Bacteria</taxon>
        <taxon>Pseudomonadati</taxon>
        <taxon>Pseudomonadota</taxon>
        <taxon>Betaproteobacteria</taxon>
        <taxon>Burkholderiales</taxon>
        <taxon>Burkholderiaceae</taxon>
        <taxon>Cupriavidus</taxon>
    </lineage>
</organism>
<dbReference type="Proteomes" id="UP000257139">
    <property type="component" value="Chromosome CBM2594_a"/>
</dbReference>
<sequence>MICAPQLEFSALSRYTGKSWQQTGRGNTVESCALARRRTVPRYGAPGHHGGRRKRTGAPARRESALA</sequence>
<evidence type="ECO:0000313" key="2">
    <source>
        <dbReference type="EMBL" id="SPC15902.1"/>
    </source>
</evidence>
<accession>A0A7Z7NLQ3</accession>
<evidence type="ECO:0000256" key="1">
    <source>
        <dbReference type="SAM" id="MobiDB-lite"/>
    </source>
</evidence>
<name>A0A7Z7NLQ3_9BURK</name>
<dbReference type="EMBL" id="OGUU01000011">
    <property type="protein sequence ID" value="SPC15902.1"/>
    <property type="molecule type" value="Genomic_DNA"/>
</dbReference>
<gene>
    <name evidence="2" type="ORF">CBM2594_A70467</name>
</gene>
<protein>
    <submittedName>
        <fullName evidence="2">Uncharacterized protein</fullName>
    </submittedName>
</protein>
<feature type="region of interest" description="Disordered" evidence="1">
    <location>
        <begin position="40"/>
        <end position="67"/>
    </location>
</feature>
<reference evidence="2" key="1">
    <citation type="submission" date="2018-01" db="EMBL/GenBank/DDBJ databases">
        <authorList>
            <person name="Clerissi C."/>
        </authorList>
    </citation>
    <scope>NUCLEOTIDE SEQUENCE [LARGE SCALE GENOMIC DNA]</scope>
    <source>
        <strain evidence="2">Cupriavidus taiwanensis STM 6021</strain>
    </source>
</reference>
<dbReference type="AlphaFoldDB" id="A0A7Z7NLQ3"/>
<comment type="caution">
    <text evidence="2">The sequence shown here is derived from an EMBL/GenBank/DDBJ whole genome shotgun (WGS) entry which is preliminary data.</text>
</comment>